<feature type="domain" description="Apextrin C-terminal" evidence="1">
    <location>
        <begin position="390"/>
        <end position="486"/>
    </location>
</feature>
<dbReference type="PANTHER" id="PTHR19324:SF33">
    <property type="entry name" value="MUCIN-5AC"/>
    <property type="match status" value="1"/>
</dbReference>
<keyword evidence="3" id="KW-1185">Reference proteome</keyword>
<dbReference type="PANTHER" id="PTHR19324">
    <property type="entry name" value="PERFORIN-LIKE PROTEIN 1"/>
    <property type="match status" value="1"/>
</dbReference>
<reference evidence="2" key="1">
    <citation type="submission" date="2022-11" db="EMBL/GenBank/DDBJ databases">
        <title>Centuries of genome instability and evolution in soft-shell clam transmissible cancer (bioRxiv).</title>
        <authorList>
            <person name="Hart S.F.M."/>
            <person name="Yonemitsu M.A."/>
            <person name="Giersch R.M."/>
            <person name="Beal B.F."/>
            <person name="Arriagada G."/>
            <person name="Davis B.W."/>
            <person name="Ostrander E.A."/>
            <person name="Goff S.P."/>
            <person name="Metzger M.J."/>
        </authorList>
    </citation>
    <scope>NUCLEOTIDE SEQUENCE</scope>
    <source>
        <strain evidence="2">MELC-2E11</strain>
        <tissue evidence="2">Siphon/mantle</tissue>
    </source>
</reference>
<evidence type="ECO:0000259" key="1">
    <source>
        <dbReference type="Pfam" id="PF16977"/>
    </source>
</evidence>
<dbReference type="EMBL" id="CP111015">
    <property type="protein sequence ID" value="WAR03157.1"/>
    <property type="molecule type" value="Genomic_DNA"/>
</dbReference>
<feature type="non-terminal residue" evidence="2">
    <location>
        <position position="572"/>
    </location>
</feature>
<gene>
    <name evidence="2" type="ORF">MAR_009715</name>
</gene>
<dbReference type="Pfam" id="PF16977">
    <property type="entry name" value="ApeC"/>
    <property type="match status" value="2"/>
</dbReference>
<dbReference type="InterPro" id="IPR031569">
    <property type="entry name" value="ApeC"/>
</dbReference>
<feature type="domain" description="Apextrin C-terminal" evidence="1">
    <location>
        <begin position="487"/>
        <end position="559"/>
    </location>
</feature>
<name>A0ABY7DZJ0_MYAAR</name>
<sequence>IPVTGSSNEEYQITKSKWKLELLENHFICDVRQVGADFPCICNYNVDTAVYKTPSTSGAPSGYLHKFDCKPDANINTQSDLFYVVQFRNQYGYIQKDNKIQKQTCPGSPSTGDIVTTTTNPHYHTTTVHEITTRRTTTTTTVPTTTTLKATTREYAYWKQSANVTGTPLQYIGVSYNLLTGNPEMAADPALLLDKRVLQTTLNAGQEVYQDHVTTCKMGTAQYDLAGVASNHYTVSHDFAKAVCILATLDSSSESQYLNFLDQWGTDPSVLDHSGYFKDHTSSLTISVGRYNQSALATHSFGSPDQLTVGSISNPKPIRIEVAPIFDFIQWNNFQPIMLELKARHECVETMHANDLQQIANNIRSVMAQYGRHKGATGTTDHPLQAPVTWPLGKFGVMKAASGCPGNDVHWLQGWRKHDTEDSGAHNSFTLGINNYLSGYFNTNDIKTDFCIKNTPSVTSYDTNWPKGSYCILKYGGSCPSGFQNGNDGRTSTAISLPTDRPFILVRLAATCQAVYGMGVTDVFVRWDDDDLFNNSGRGGMHPYDDGGSKDHMLHFCYYHSTAHMFLFSIHI</sequence>
<protein>
    <recommendedName>
        <fullName evidence="1">Apextrin C-terminal domain-containing protein</fullName>
    </recommendedName>
</protein>
<evidence type="ECO:0000313" key="2">
    <source>
        <dbReference type="EMBL" id="WAR03157.1"/>
    </source>
</evidence>
<accession>A0ABY7DZJ0</accession>
<proteinExistence type="predicted"/>
<organism evidence="2 3">
    <name type="scientific">Mya arenaria</name>
    <name type="common">Soft-shell clam</name>
    <dbReference type="NCBI Taxonomy" id="6604"/>
    <lineage>
        <taxon>Eukaryota</taxon>
        <taxon>Metazoa</taxon>
        <taxon>Spiralia</taxon>
        <taxon>Lophotrochozoa</taxon>
        <taxon>Mollusca</taxon>
        <taxon>Bivalvia</taxon>
        <taxon>Autobranchia</taxon>
        <taxon>Heteroconchia</taxon>
        <taxon>Euheterodonta</taxon>
        <taxon>Imparidentia</taxon>
        <taxon>Neoheterodontei</taxon>
        <taxon>Myida</taxon>
        <taxon>Myoidea</taxon>
        <taxon>Myidae</taxon>
        <taxon>Mya</taxon>
    </lineage>
</organism>
<evidence type="ECO:0000313" key="3">
    <source>
        <dbReference type="Proteomes" id="UP001164746"/>
    </source>
</evidence>
<dbReference type="Proteomes" id="UP001164746">
    <property type="component" value="Chromosome 4"/>
</dbReference>